<gene>
    <name evidence="2" type="ORF">HHI36_013601</name>
</gene>
<evidence type="ECO:0000259" key="1">
    <source>
        <dbReference type="SMART" id="SM00737"/>
    </source>
</evidence>
<name>A0ABD2NIC5_9CUCU</name>
<dbReference type="EMBL" id="JABFTP020000103">
    <property type="protein sequence ID" value="KAL3278264.1"/>
    <property type="molecule type" value="Genomic_DNA"/>
</dbReference>
<dbReference type="Proteomes" id="UP001516400">
    <property type="component" value="Unassembled WGS sequence"/>
</dbReference>
<dbReference type="Pfam" id="PF02221">
    <property type="entry name" value="E1_DerP2_DerF2"/>
    <property type="match status" value="1"/>
</dbReference>
<dbReference type="SUPFAM" id="SSF81296">
    <property type="entry name" value="E set domains"/>
    <property type="match status" value="1"/>
</dbReference>
<protein>
    <recommendedName>
        <fullName evidence="1">MD-2-related lipid-recognition domain-containing protein</fullName>
    </recommendedName>
</protein>
<dbReference type="SMART" id="SM00737">
    <property type="entry name" value="ML"/>
    <property type="match status" value="1"/>
</dbReference>
<dbReference type="InterPro" id="IPR014756">
    <property type="entry name" value="Ig_E-set"/>
</dbReference>
<proteinExistence type="predicted"/>
<comment type="caution">
    <text evidence="2">The sequence shown here is derived from an EMBL/GenBank/DDBJ whole genome shotgun (WGS) entry which is preliminary data.</text>
</comment>
<organism evidence="2 3">
    <name type="scientific">Cryptolaemus montrouzieri</name>
    <dbReference type="NCBI Taxonomy" id="559131"/>
    <lineage>
        <taxon>Eukaryota</taxon>
        <taxon>Metazoa</taxon>
        <taxon>Ecdysozoa</taxon>
        <taxon>Arthropoda</taxon>
        <taxon>Hexapoda</taxon>
        <taxon>Insecta</taxon>
        <taxon>Pterygota</taxon>
        <taxon>Neoptera</taxon>
        <taxon>Endopterygota</taxon>
        <taxon>Coleoptera</taxon>
        <taxon>Polyphaga</taxon>
        <taxon>Cucujiformia</taxon>
        <taxon>Coccinelloidea</taxon>
        <taxon>Coccinellidae</taxon>
        <taxon>Scymninae</taxon>
        <taxon>Scymnini</taxon>
        <taxon>Cryptolaemus</taxon>
    </lineage>
</organism>
<feature type="domain" description="MD-2-related lipid-recognition" evidence="1">
    <location>
        <begin position="18"/>
        <end position="145"/>
    </location>
</feature>
<dbReference type="AlphaFoldDB" id="A0ABD2NIC5"/>
<keyword evidence="3" id="KW-1185">Reference proteome</keyword>
<evidence type="ECO:0000313" key="3">
    <source>
        <dbReference type="Proteomes" id="UP001516400"/>
    </source>
</evidence>
<evidence type="ECO:0000313" key="2">
    <source>
        <dbReference type="EMBL" id="KAL3278264.1"/>
    </source>
</evidence>
<dbReference type="InterPro" id="IPR003172">
    <property type="entry name" value="ML_dom"/>
</dbReference>
<accession>A0ABD2NIC5</accession>
<dbReference type="Gene3D" id="2.60.40.770">
    <property type="match status" value="1"/>
</dbReference>
<reference evidence="2 3" key="1">
    <citation type="journal article" date="2021" name="BMC Biol.">
        <title>Horizontally acquired antibacterial genes associated with adaptive radiation of ladybird beetles.</title>
        <authorList>
            <person name="Li H.S."/>
            <person name="Tang X.F."/>
            <person name="Huang Y.H."/>
            <person name="Xu Z.Y."/>
            <person name="Chen M.L."/>
            <person name="Du X.Y."/>
            <person name="Qiu B.Y."/>
            <person name="Chen P.T."/>
            <person name="Zhang W."/>
            <person name="Slipinski A."/>
            <person name="Escalona H.E."/>
            <person name="Waterhouse R.M."/>
            <person name="Zwick A."/>
            <person name="Pang H."/>
        </authorList>
    </citation>
    <scope>NUCLEOTIDE SEQUENCE [LARGE SCALE GENOMIC DNA]</scope>
    <source>
        <strain evidence="2">SYSU2018</strain>
    </source>
</reference>
<sequence>MMMIFGLPQKTIEEDIPYDDCGGTDGAQVASIQLTGCETDEICHITMEDILTLKVTWKTYQARITALMSKLEIAFFPGFKRQVPIVPLDACSYLNCPLYSNDDVHYVANFTVPNSREILAGEGRIWWTSYQKSIDDPLLCVNFPIIIMEKN</sequence>